<dbReference type="Pfam" id="PF03706">
    <property type="entry name" value="LPG_synthase_TM"/>
    <property type="match status" value="1"/>
</dbReference>
<comment type="caution">
    <text evidence="7">The sequence shown here is derived from an EMBL/GenBank/DDBJ whole genome shotgun (WGS) entry which is preliminary data.</text>
</comment>
<feature type="transmembrane region" description="Helical" evidence="6">
    <location>
        <begin position="218"/>
        <end position="238"/>
    </location>
</feature>
<gene>
    <name evidence="7" type="ORF">ACFSTE_00905</name>
</gene>
<keyword evidence="3 6" id="KW-0812">Transmembrane</keyword>
<evidence type="ECO:0000313" key="8">
    <source>
        <dbReference type="Proteomes" id="UP001597459"/>
    </source>
</evidence>
<sequence>MKKQKNLAYTFLKLVITIVFLYFVFSKISFYETIEILRKSNLSFLLIGLLSFIISQWISANRLLEIFKSISFYLSPKSNYQLYLVGMFYNFFIPGGIGGDAYKVYLLQKKLQWSVKKVTSCILFDRCIGLGGLLILIVIISVFTPVFKSSSFLLKGLTIGCLPLMISAGYLLTYYLFPSFKSYYTKTLLFSVFVQLFQCLSIYFIAKSMSIPDNYIHYILIFLVSSILSVFSFSGIGVRELIFYQASVILSLDTAKSVSIGTLFSILTAFISIFGCFYIFRKDTSIHIKEKPQSGIPL</sequence>
<feature type="transmembrane region" description="Helical" evidence="6">
    <location>
        <begin position="122"/>
        <end position="144"/>
    </location>
</feature>
<keyword evidence="5 6" id="KW-0472">Membrane</keyword>
<keyword evidence="4 6" id="KW-1133">Transmembrane helix</keyword>
<evidence type="ECO:0000256" key="5">
    <source>
        <dbReference type="ARBA" id="ARBA00023136"/>
    </source>
</evidence>
<dbReference type="RefSeq" id="WP_176028016.1">
    <property type="nucleotide sequence ID" value="NZ_JBHSJV010000001.1"/>
</dbReference>
<evidence type="ECO:0000313" key="7">
    <source>
        <dbReference type="EMBL" id="MFD2589368.1"/>
    </source>
</evidence>
<protein>
    <submittedName>
        <fullName evidence="7">Lysylphosphatidylglycerol synthase transmembrane domain-containing protein</fullName>
    </submittedName>
</protein>
<dbReference type="EMBL" id="JBHULX010000001">
    <property type="protein sequence ID" value="MFD2589368.1"/>
    <property type="molecule type" value="Genomic_DNA"/>
</dbReference>
<proteinExistence type="predicted"/>
<comment type="subcellular location">
    <subcellularLocation>
        <location evidence="1">Cell membrane</location>
        <topology evidence="1">Multi-pass membrane protein</topology>
    </subcellularLocation>
</comment>
<organism evidence="7 8">
    <name type="scientific">Aquimarina hainanensis</name>
    <dbReference type="NCBI Taxonomy" id="1578017"/>
    <lineage>
        <taxon>Bacteria</taxon>
        <taxon>Pseudomonadati</taxon>
        <taxon>Bacteroidota</taxon>
        <taxon>Flavobacteriia</taxon>
        <taxon>Flavobacteriales</taxon>
        <taxon>Flavobacteriaceae</taxon>
        <taxon>Aquimarina</taxon>
    </lineage>
</organism>
<dbReference type="InterPro" id="IPR022791">
    <property type="entry name" value="L-PG_synthase/AglD"/>
</dbReference>
<dbReference type="NCBIfam" id="TIGR00374">
    <property type="entry name" value="flippase-like domain"/>
    <property type="match status" value="1"/>
</dbReference>
<feature type="transmembrane region" description="Helical" evidence="6">
    <location>
        <begin position="183"/>
        <end position="206"/>
    </location>
</feature>
<keyword evidence="8" id="KW-1185">Reference proteome</keyword>
<accession>A0ABW5N435</accession>
<dbReference type="PANTHER" id="PTHR40277">
    <property type="entry name" value="BLL5419 PROTEIN"/>
    <property type="match status" value="1"/>
</dbReference>
<dbReference type="Proteomes" id="UP001597459">
    <property type="component" value="Unassembled WGS sequence"/>
</dbReference>
<reference evidence="8" key="1">
    <citation type="journal article" date="2019" name="Int. J. Syst. Evol. Microbiol.">
        <title>The Global Catalogue of Microorganisms (GCM) 10K type strain sequencing project: providing services to taxonomists for standard genome sequencing and annotation.</title>
        <authorList>
            <consortium name="The Broad Institute Genomics Platform"/>
            <consortium name="The Broad Institute Genome Sequencing Center for Infectious Disease"/>
            <person name="Wu L."/>
            <person name="Ma J."/>
        </authorList>
    </citation>
    <scope>NUCLEOTIDE SEQUENCE [LARGE SCALE GENOMIC DNA]</scope>
    <source>
        <strain evidence="8">KCTC 42423</strain>
    </source>
</reference>
<feature type="transmembrane region" description="Helical" evidence="6">
    <location>
        <begin position="258"/>
        <end position="280"/>
    </location>
</feature>
<feature type="transmembrane region" description="Helical" evidence="6">
    <location>
        <begin position="42"/>
        <end position="60"/>
    </location>
</feature>
<evidence type="ECO:0000256" key="4">
    <source>
        <dbReference type="ARBA" id="ARBA00022989"/>
    </source>
</evidence>
<evidence type="ECO:0000256" key="1">
    <source>
        <dbReference type="ARBA" id="ARBA00004651"/>
    </source>
</evidence>
<evidence type="ECO:0000256" key="3">
    <source>
        <dbReference type="ARBA" id="ARBA00022692"/>
    </source>
</evidence>
<feature type="transmembrane region" description="Helical" evidence="6">
    <location>
        <begin position="156"/>
        <end position="177"/>
    </location>
</feature>
<keyword evidence="2" id="KW-1003">Cell membrane</keyword>
<name>A0ABW5N435_9FLAO</name>
<dbReference type="PANTHER" id="PTHR40277:SF1">
    <property type="entry name" value="BLL5419 PROTEIN"/>
    <property type="match status" value="1"/>
</dbReference>
<evidence type="ECO:0000256" key="6">
    <source>
        <dbReference type="SAM" id="Phobius"/>
    </source>
</evidence>
<evidence type="ECO:0000256" key="2">
    <source>
        <dbReference type="ARBA" id="ARBA00022475"/>
    </source>
</evidence>
<feature type="transmembrane region" description="Helical" evidence="6">
    <location>
        <begin position="80"/>
        <end position="102"/>
    </location>
</feature>
<feature type="transmembrane region" description="Helical" evidence="6">
    <location>
        <begin position="7"/>
        <end position="30"/>
    </location>
</feature>